<keyword evidence="2" id="KW-1185">Reference proteome</keyword>
<accession>A0ABV2SZV0</accession>
<dbReference type="Proteomes" id="UP001549749">
    <property type="component" value="Unassembled WGS sequence"/>
</dbReference>
<dbReference type="Gene3D" id="1.10.10.2250">
    <property type="match status" value="1"/>
</dbReference>
<evidence type="ECO:0000313" key="2">
    <source>
        <dbReference type="Proteomes" id="UP001549749"/>
    </source>
</evidence>
<organism evidence="1 2">
    <name type="scientific">Chitinophaga defluvii</name>
    <dbReference type="NCBI Taxonomy" id="3163343"/>
    <lineage>
        <taxon>Bacteria</taxon>
        <taxon>Pseudomonadati</taxon>
        <taxon>Bacteroidota</taxon>
        <taxon>Chitinophagia</taxon>
        <taxon>Chitinophagales</taxon>
        <taxon>Chitinophagaceae</taxon>
        <taxon>Chitinophaga</taxon>
    </lineage>
</organism>
<gene>
    <name evidence="1" type="ORF">ABR189_00850</name>
</gene>
<dbReference type="EMBL" id="JBEXAC010000001">
    <property type="protein sequence ID" value="MET6995890.1"/>
    <property type="molecule type" value="Genomic_DNA"/>
</dbReference>
<reference evidence="1 2" key="1">
    <citation type="submission" date="2024-06" db="EMBL/GenBank/DDBJ databases">
        <title>Chitinophaga defluvii sp. nov., isolated from municipal sewage.</title>
        <authorList>
            <person name="Zhang L."/>
        </authorList>
    </citation>
    <scope>NUCLEOTIDE SEQUENCE [LARGE SCALE GENOMIC DNA]</scope>
    <source>
        <strain evidence="1 2">H8</strain>
    </source>
</reference>
<comment type="caution">
    <text evidence="1">The sequence shown here is derived from an EMBL/GenBank/DDBJ whole genome shotgun (WGS) entry which is preliminary data.</text>
</comment>
<dbReference type="InterPro" id="IPR042038">
    <property type="entry name" value="MukE_N"/>
</dbReference>
<evidence type="ECO:0000313" key="1">
    <source>
        <dbReference type="EMBL" id="MET6995890.1"/>
    </source>
</evidence>
<proteinExistence type="predicted"/>
<name>A0ABV2SZV0_9BACT</name>
<dbReference type="InterPro" id="IPR053841">
    <property type="entry name" value="MksE"/>
</dbReference>
<dbReference type="RefSeq" id="WP_354658539.1">
    <property type="nucleotide sequence ID" value="NZ_JBEXAC010000001.1"/>
</dbReference>
<dbReference type="Pfam" id="PF21980">
    <property type="entry name" value="MksE"/>
    <property type="match status" value="1"/>
</dbReference>
<protein>
    <submittedName>
        <fullName evidence="1">Uncharacterized protein</fullName>
    </submittedName>
</protein>
<sequence length="226" mass="26738">MEYDDTEKDLNLRYAFMTDRAAKGAFAKLDYQLRSGTHIQRNFPKPAALYTFLDKYYDSLQSYYEDFFDMLLKKEGEGWNAYFYLDFHESSRGKIPSDPSFKGYLKTEYVLIGLLFFKVFKLDGNIELSKISDFVNLLYQEYDDLLHKLQRVVSSIESDAGSDMNEGKLNSLVHKAFTEFHQLGWIEKDANDSDYFTYQPSFERLRRIYYPQIETIDEIIKHKEHG</sequence>